<dbReference type="PRINTS" id="PR00990">
    <property type="entry name" value="RIBOKINASE"/>
</dbReference>
<feature type="active site" description="Proton acceptor" evidence="12">
    <location>
        <position position="284"/>
    </location>
</feature>
<dbReference type="Proteomes" id="UP000319103">
    <property type="component" value="Unassembled WGS sequence"/>
</dbReference>
<dbReference type="HAMAP" id="MF_01987">
    <property type="entry name" value="Ribokinase"/>
    <property type="match status" value="1"/>
</dbReference>
<comment type="pathway">
    <text evidence="12">Carbohydrate metabolism; D-ribose degradation; D-ribose 5-phosphate from beta-D-ribopyranose: step 2/2.</text>
</comment>
<comment type="subunit">
    <text evidence="12">Homodimer.</text>
</comment>
<comment type="similarity">
    <text evidence="12">Belongs to the carbohydrate kinase PfkB family. Ribokinase subfamily.</text>
</comment>
<dbReference type="InterPro" id="IPR002173">
    <property type="entry name" value="Carboh/pur_kinase_PfkB_CS"/>
</dbReference>
<evidence type="ECO:0000256" key="9">
    <source>
        <dbReference type="ARBA" id="ARBA00022842"/>
    </source>
</evidence>
<feature type="binding site" evidence="12">
    <location>
        <position position="140"/>
    </location>
    <ligand>
        <name>substrate</name>
    </ligand>
</feature>
<keyword evidence="7 12" id="KW-0418">Kinase</keyword>
<evidence type="ECO:0000256" key="7">
    <source>
        <dbReference type="ARBA" id="ARBA00022777"/>
    </source>
</evidence>
<evidence type="ECO:0000256" key="13">
    <source>
        <dbReference type="SAM" id="MobiDB-lite"/>
    </source>
</evidence>
<dbReference type="GO" id="GO:0019303">
    <property type="term" value="P:D-ribose catabolic process"/>
    <property type="evidence" value="ECO:0007669"/>
    <property type="project" value="UniProtKB-UniRule"/>
</dbReference>
<keyword evidence="16" id="KW-1185">Reference proteome</keyword>
<feature type="binding site" evidence="12">
    <location>
        <position position="278"/>
    </location>
    <ligand>
        <name>K(+)</name>
        <dbReference type="ChEBI" id="CHEBI:29103"/>
    </ligand>
</feature>
<dbReference type="OrthoDB" id="9775849at2"/>
<comment type="caution">
    <text evidence="12">Lacks conserved residue(s) required for the propagation of feature annotation.</text>
</comment>
<dbReference type="GO" id="GO:0005524">
    <property type="term" value="F:ATP binding"/>
    <property type="evidence" value="ECO:0007669"/>
    <property type="project" value="UniProtKB-UniRule"/>
</dbReference>
<evidence type="ECO:0000256" key="11">
    <source>
        <dbReference type="ARBA" id="ARBA00023277"/>
    </source>
</evidence>
<keyword evidence="10 12" id="KW-0630">Potassium</keyword>
<dbReference type="GO" id="GO:0005829">
    <property type="term" value="C:cytosol"/>
    <property type="evidence" value="ECO:0007669"/>
    <property type="project" value="TreeGrafter"/>
</dbReference>
<dbReference type="EC" id="2.7.1.15" evidence="2 12"/>
<evidence type="ECO:0000256" key="10">
    <source>
        <dbReference type="ARBA" id="ARBA00022958"/>
    </source>
</evidence>
<dbReference type="EMBL" id="VIGB01000003">
    <property type="protein sequence ID" value="TQF07291.1"/>
    <property type="molecule type" value="Genomic_DNA"/>
</dbReference>
<comment type="subcellular location">
    <subcellularLocation>
        <location evidence="12">Cytoplasm</location>
    </subcellularLocation>
</comment>
<organism evidence="15 16">
    <name type="scientific">Kitasatospora acidiphila</name>
    <dbReference type="NCBI Taxonomy" id="2567942"/>
    <lineage>
        <taxon>Bacteria</taxon>
        <taxon>Bacillati</taxon>
        <taxon>Actinomycetota</taxon>
        <taxon>Actinomycetes</taxon>
        <taxon>Kitasatosporales</taxon>
        <taxon>Streptomycetaceae</taxon>
        <taxon>Kitasatospora</taxon>
    </lineage>
</organism>
<comment type="function">
    <text evidence="12">Catalyzes the phosphorylation of ribose at O-5 in a reaction requiring ATP and magnesium. The resulting D-ribose-5-phosphate can then be used either for sythesis of nucleotides, histidine, and tryptophan, or as a component of the pentose phosphate pathway.</text>
</comment>
<reference evidence="15 16" key="1">
    <citation type="submission" date="2019-06" db="EMBL/GenBank/DDBJ databases">
        <title>Description of Kitasatospora acidophila sp. nov. isolated from pine grove soil, and reclassification of Streptomyces novaecaesareae to Kitasatospora novaeceasareae comb. nov.</title>
        <authorList>
            <person name="Kim M.J."/>
        </authorList>
    </citation>
    <scope>NUCLEOTIDE SEQUENCE [LARGE SCALE GENOMIC DNA]</scope>
    <source>
        <strain evidence="15 16">MMS16-CNU292</strain>
    </source>
</reference>
<dbReference type="CDD" id="cd01174">
    <property type="entry name" value="ribokinase"/>
    <property type="match status" value="1"/>
</dbReference>
<evidence type="ECO:0000313" key="15">
    <source>
        <dbReference type="EMBL" id="TQF07291.1"/>
    </source>
</evidence>
<dbReference type="PANTHER" id="PTHR10584">
    <property type="entry name" value="SUGAR KINASE"/>
    <property type="match status" value="1"/>
</dbReference>
<feature type="compositionally biased region" description="Polar residues" evidence="13">
    <location>
        <begin position="213"/>
        <end position="222"/>
    </location>
</feature>
<feature type="binding site" evidence="12">
    <location>
        <position position="317"/>
    </location>
    <ligand>
        <name>K(+)</name>
        <dbReference type="ChEBI" id="CHEBI:29103"/>
    </ligand>
</feature>
<comment type="activity regulation">
    <text evidence="12">Activated by a monovalent cation that binds near, but not in, the active site. The most likely occupant of the site in vivo is potassium. Ion binding induces a conformational change that may alter substrate affinity.</text>
</comment>
<keyword evidence="11 12" id="KW-0119">Carbohydrate metabolism</keyword>
<feature type="binding site" evidence="12">
    <location>
        <begin position="40"/>
        <end position="44"/>
    </location>
    <ligand>
        <name>substrate</name>
    </ligand>
</feature>
<sequence>MDHAVVVVGSVNLDQVIEVGALPRPGETVRGGPVLRLGGGKGANQAVAVARLGASVALVGAVGSDADSARLREELAAEGVAVDRLASVPGPPGQAIVLVDAAAENCIVVSPGANAAVGPAEVTVAREPLARAAVVLAQLEIGLPAVLTAARLTRGTFILNPAPAPTADGLPEELWGLIGVLVPNRTELASLSSMSAPTSSVTEPMSSAAEPTDSVTEPTGSVTEPPAPMTEPAFAELVRQASALPCERVVVTLGADGALVREGSAIELIPAPTTHAVDTTGAGDTFCGALAVALAEGRPLAAAAGFAVRAAALSVTRTGARTAMPTRAALDTADGS</sequence>
<evidence type="ECO:0000256" key="5">
    <source>
        <dbReference type="ARBA" id="ARBA00022723"/>
    </source>
</evidence>
<evidence type="ECO:0000256" key="3">
    <source>
        <dbReference type="ARBA" id="ARBA00016943"/>
    </source>
</evidence>
<comment type="catalytic activity">
    <reaction evidence="12">
        <text>D-ribose + ATP = D-ribose 5-phosphate + ADP + H(+)</text>
        <dbReference type="Rhea" id="RHEA:13697"/>
        <dbReference type="ChEBI" id="CHEBI:15378"/>
        <dbReference type="ChEBI" id="CHEBI:30616"/>
        <dbReference type="ChEBI" id="CHEBI:47013"/>
        <dbReference type="ChEBI" id="CHEBI:78346"/>
        <dbReference type="ChEBI" id="CHEBI:456216"/>
        <dbReference type="EC" id="2.7.1.15"/>
    </reaction>
</comment>
<keyword evidence="8 12" id="KW-0067">ATP-binding</keyword>
<dbReference type="Gene3D" id="3.40.1190.20">
    <property type="match status" value="1"/>
</dbReference>
<feature type="binding site" evidence="12">
    <location>
        <begin position="283"/>
        <end position="284"/>
    </location>
    <ligand>
        <name>ATP</name>
        <dbReference type="ChEBI" id="CHEBI:30616"/>
    </ligand>
</feature>
<feature type="binding site" evidence="12">
    <location>
        <begin position="252"/>
        <end position="257"/>
    </location>
    <ligand>
        <name>ATP</name>
        <dbReference type="ChEBI" id="CHEBI:30616"/>
    </ligand>
</feature>
<keyword evidence="12" id="KW-0963">Cytoplasm</keyword>
<keyword evidence="6 12" id="KW-0547">Nucleotide-binding</keyword>
<gene>
    <name evidence="12" type="primary">rbsK</name>
    <name evidence="15" type="ORF">E6W39_12150</name>
</gene>
<evidence type="ECO:0000256" key="6">
    <source>
        <dbReference type="ARBA" id="ARBA00022741"/>
    </source>
</evidence>
<dbReference type="PANTHER" id="PTHR10584:SF166">
    <property type="entry name" value="RIBOKINASE"/>
    <property type="match status" value="1"/>
</dbReference>
<name>A0A540WE40_9ACTN</name>
<comment type="caution">
    <text evidence="15">The sequence shown here is derived from an EMBL/GenBank/DDBJ whole genome shotgun (WGS) entry which is preliminary data.</text>
</comment>
<feature type="region of interest" description="Disordered" evidence="13">
    <location>
        <begin position="193"/>
        <end position="226"/>
    </location>
</feature>
<dbReference type="AlphaFoldDB" id="A0A540WE40"/>
<dbReference type="PROSITE" id="PS00583">
    <property type="entry name" value="PFKB_KINASES_1"/>
    <property type="match status" value="1"/>
</dbReference>
<keyword evidence="4 12" id="KW-0808">Transferase</keyword>
<dbReference type="InterPro" id="IPR029056">
    <property type="entry name" value="Ribokinase-like"/>
</dbReference>
<feature type="binding site" evidence="12">
    <location>
        <position position="319"/>
    </location>
    <ligand>
        <name>K(+)</name>
        <dbReference type="ChEBI" id="CHEBI:29103"/>
    </ligand>
</feature>
<evidence type="ECO:0000256" key="1">
    <source>
        <dbReference type="ARBA" id="ARBA00005380"/>
    </source>
</evidence>
<dbReference type="Pfam" id="PF00294">
    <property type="entry name" value="PfkB"/>
    <property type="match status" value="2"/>
</dbReference>
<dbReference type="GO" id="GO:0046872">
    <property type="term" value="F:metal ion binding"/>
    <property type="evidence" value="ECO:0007669"/>
    <property type="project" value="UniProtKB-KW"/>
</dbReference>
<dbReference type="UniPathway" id="UPA00916">
    <property type="reaction ID" value="UER00889"/>
</dbReference>
<comment type="cofactor">
    <cofactor evidence="12">
        <name>Mg(2+)</name>
        <dbReference type="ChEBI" id="CHEBI:18420"/>
    </cofactor>
    <text evidence="12">Requires a divalent cation, most likely magnesium in vivo, as an electrophilic catalyst to aid phosphoryl group transfer. It is the chelate of the metal and the nucleotide that is the actual substrate.</text>
</comment>
<feature type="binding site" evidence="12">
    <location>
        <position position="314"/>
    </location>
    <ligand>
        <name>K(+)</name>
        <dbReference type="ChEBI" id="CHEBI:29103"/>
    </ligand>
</feature>
<comment type="similarity">
    <text evidence="1">Belongs to the carbohydrate kinase pfkB family.</text>
</comment>
<dbReference type="PROSITE" id="PS00584">
    <property type="entry name" value="PFKB_KINASES_2"/>
    <property type="match status" value="1"/>
</dbReference>
<dbReference type="GO" id="GO:0004747">
    <property type="term" value="F:ribokinase activity"/>
    <property type="evidence" value="ECO:0007669"/>
    <property type="project" value="UniProtKB-UniRule"/>
</dbReference>
<proteinExistence type="inferred from homology"/>
<feature type="domain" description="Carbohydrate kinase PfkB" evidence="14">
    <location>
        <begin position="244"/>
        <end position="327"/>
    </location>
</feature>
<dbReference type="InterPro" id="IPR011611">
    <property type="entry name" value="PfkB_dom"/>
</dbReference>
<feature type="binding site" evidence="12">
    <location>
        <position position="284"/>
    </location>
    <ligand>
        <name>substrate</name>
    </ligand>
</feature>
<keyword evidence="9 12" id="KW-0460">Magnesium</keyword>
<keyword evidence="5 12" id="KW-0479">Metal-binding</keyword>
<evidence type="ECO:0000256" key="4">
    <source>
        <dbReference type="ARBA" id="ARBA00022679"/>
    </source>
</evidence>
<evidence type="ECO:0000256" key="12">
    <source>
        <dbReference type="HAMAP-Rule" id="MF_01987"/>
    </source>
</evidence>
<feature type="binding site" evidence="12">
    <location>
        <position position="280"/>
    </location>
    <ligand>
        <name>K(+)</name>
        <dbReference type="ChEBI" id="CHEBI:29103"/>
    </ligand>
</feature>
<evidence type="ECO:0000313" key="16">
    <source>
        <dbReference type="Proteomes" id="UP000319103"/>
    </source>
</evidence>
<feature type="domain" description="Carbohydrate kinase PfkB" evidence="14">
    <location>
        <begin position="4"/>
        <end position="195"/>
    </location>
</feature>
<accession>A0A540WE40</accession>
<dbReference type="InterPro" id="IPR011877">
    <property type="entry name" value="Ribokinase"/>
</dbReference>
<feature type="binding site" evidence="12">
    <location>
        <begin position="12"/>
        <end position="14"/>
    </location>
    <ligand>
        <name>substrate</name>
    </ligand>
</feature>
<evidence type="ECO:0000256" key="8">
    <source>
        <dbReference type="ARBA" id="ARBA00022840"/>
    </source>
</evidence>
<evidence type="ECO:0000259" key="14">
    <source>
        <dbReference type="Pfam" id="PF00294"/>
    </source>
</evidence>
<evidence type="ECO:0000256" key="2">
    <source>
        <dbReference type="ARBA" id="ARBA00012035"/>
    </source>
</evidence>
<protein>
    <recommendedName>
        <fullName evidence="3 12">Ribokinase</fullName>
        <shortName evidence="12">RK</shortName>
        <ecNumber evidence="2 12">2.7.1.15</ecNumber>
    </recommendedName>
</protein>
<feature type="binding site" evidence="12">
    <location>
        <position position="184"/>
    </location>
    <ligand>
        <name>ATP</name>
        <dbReference type="ChEBI" id="CHEBI:30616"/>
    </ligand>
</feature>
<dbReference type="InterPro" id="IPR002139">
    <property type="entry name" value="Ribo/fructo_kinase"/>
</dbReference>
<dbReference type="SUPFAM" id="SSF53613">
    <property type="entry name" value="Ribokinase-like"/>
    <property type="match status" value="1"/>
</dbReference>